<dbReference type="GO" id="GO:0043200">
    <property type="term" value="P:response to amino acid"/>
    <property type="evidence" value="ECO:0007669"/>
    <property type="project" value="TreeGrafter"/>
</dbReference>
<keyword evidence="1" id="KW-0805">Transcription regulation</keyword>
<dbReference type="Gene3D" id="1.10.10.10">
    <property type="entry name" value="Winged helix-like DNA-binding domain superfamily/Winged helix DNA-binding domain"/>
    <property type="match status" value="2"/>
</dbReference>
<keyword evidence="7" id="KW-1185">Reference proteome</keyword>
<dbReference type="Proteomes" id="UP000654123">
    <property type="component" value="Unassembled WGS sequence"/>
</dbReference>
<dbReference type="SUPFAM" id="SSF46785">
    <property type="entry name" value="Winged helix' DNA-binding domain"/>
    <property type="match status" value="2"/>
</dbReference>
<sequence length="328" mass="34853">MRSVTLDLLDRQLLHALQLDGRAAFSAIAEVLGVSDRTVARRYDRLRSSDAVRVAGVPDSRLTGHADWLVRLGALPFSAAPLARALARRPDTAWVTLASSGTEIVCVFRVAAGGPAPLADLGRLPQVTGVRAQRLLRPAMNGRWRGRTSALDEDQIAALRPSAAVDPAPGPLAEADGAAVPLTRLDRSLLPALAADGRATYPALARRSGWSESAVRRRLAELRRAAVVTFDVEVDAGLLGFSAQCLLWLTVTPARLGDVARTLAEDPEAAFVSTTTGPDNLFAIVVCRDTDALDTYLTGRLGVLGGVDRVETALVTAYARRAARVEQG</sequence>
<evidence type="ECO:0000313" key="6">
    <source>
        <dbReference type="EMBL" id="GGP96790.1"/>
    </source>
</evidence>
<evidence type="ECO:0000256" key="1">
    <source>
        <dbReference type="ARBA" id="ARBA00023015"/>
    </source>
</evidence>
<comment type="caution">
    <text evidence="6">The sequence shown here is derived from an EMBL/GenBank/DDBJ whole genome shotgun (WGS) entry which is preliminary data.</text>
</comment>
<dbReference type="InterPro" id="IPR019887">
    <property type="entry name" value="Tscrpt_reg_AsnC/Lrp_C"/>
</dbReference>
<feature type="domain" description="Transcription regulator AsnC/Lrp ligand binding" evidence="4">
    <location>
        <begin position="248"/>
        <end position="315"/>
    </location>
</feature>
<dbReference type="InterPro" id="IPR000485">
    <property type="entry name" value="AsnC-type_HTH_dom"/>
</dbReference>
<dbReference type="Gene3D" id="3.30.70.920">
    <property type="match status" value="1"/>
</dbReference>
<dbReference type="PRINTS" id="PR00033">
    <property type="entry name" value="HTHASNC"/>
</dbReference>
<dbReference type="InterPro" id="IPR036388">
    <property type="entry name" value="WH-like_DNA-bd_sf"/>
</dbReference>
<dbReference type="Pfam" id="PF13404">
    <property type="entry name" value="HTH_AsnC-type"/>
    <property type="match status" value="2"/>
</dbReference>
<organism evidence="6 7">
    <name type="scientific">Streptomyces roseolilacinus</name>
    <dbReference type="NCBI Taxonomy" id="66904"/>
    <lineage>
        <taxon>Bacteria</taxon>
        <taxon>Bacillati</taxon>
        <taxon>Actinomycetota</taxon>
        <taxon>Actinomycetes</taxon>
        <taxon>Kitasatosporales</taxon>
        <taxon>Streptomycetaceae</taxon>
        <taxon>Streptomyces</taxon>
    </lineage>
</organism>
<dbReference type="PANTHER" id="PTHR30154:SF34">
    <property type="entry name" value="TRANSCRIPTIONAL REGULATOR AZLB"/>
    <property type="match status" value="1"/>
</dbReference>
<dbReference type="SUPFAM" id="SSF54909">
    <property type="entry name" value="Dimeric alpha+beta barrel"/>
    <property type="match status" value="1"/>
</dbReference>
<dbReference type="Pfam" id="PF01037">
    <property type="entry name" value="AsnC_trans_reg"/>
    <property type="match status" value="1"/>
</dbReference>
<dbReference type="InterPro" id="IPR019888">
    <property type="entry name" value="Tscrpt_reg_AsnC-like"/>
</dbReference>
<dbReference type="AlphaFoldDB" id="A0A918AXH4"/>
<evidence type="ECO:0000313" key="7">
    <source>
        <dbReference type="Proteomes" id="UP000654123"/>
    </source>
</evidence>
<evidence type="ECO:0000259" key="4">
    <source>
        <dbReference type="Pfam" id="PF01037"/>
    </source>
</evidence>
<dbReference type="GO" id="GO:0005829">
    <property type="term" value="C:cytosol"/>
    <property type="evidence" value="ECO:0007669"/>
    <property type="project" value="TreeGrafter"/>
</dbReference>
<keyword evidence="2" id="KW-0238">DNA-binding</keyword>
<dbReference type="GO" id="GO:0043565">
    <property type="term" value="F:sequence-specific DNA binding"/>
    <property type="evidence" value="ECO:0007669"/>
    <property type="project" value="InterPro"/>
</dbReference>
<name>A0A918AXH4_9ACTN</name>
<feature type="domain" description="HTH asnC-type" evidence="5">
    <location>
        <begin position="182"/>
        <end position="223"/>
    </location>
</feature>
<dbReference type="EMBL" id="BMSV01000002">
    <property type="protein sequence ID" value="GGP96790.1"/>
    <property type="molecule type" value="Genomic_DNA"/>
</dbReference>
<accession>A0A918AXH4</accession>
<gene>
    <name evidence="6" type="primary">asnC</name>
    <name evidence="6" type="ORF">GCM10010249_13840</name>
</gene>
<dbReference type="RefSeq" id="WP_189530844.1">
    <property type="nucleotide sequence ID" value="NZ_BMSV01000002.1"/>
</dbReference>
<reference evidence="6" key="1">
    <citation type="journal article" date="2014" name="Int. J. Syst. Evol. Microbiol.">
        <title>Complete genome sequence of Corynebacterium casei LMG S-19264T (=DSM 44701T), isolated from a smear-ripened cheese.</title>
        <authorList>
            <consortium name="US DOE Joint Genome Institute (JGI-PGF)"/>
            <person name="Walter F."/>
            <person name="Albersmeier A."/>
            <person name="Kalinowski J."/>
            <person name="Ruckert C."/>
        </authorList>
    </citation>
    <scope>NUCLEOTIDE SEQUENCE</scope>
    <source>
        <strain evidence="6">JCM 4335</strain>
    </source>
</reference>
<evidence type="ECO:0000256" key="2">
    <source>
        <dbReference type="ARBA" id="ARBA00023125"/>
    </source>
</evidence>
<proteinExistence type="predicted"/>
<dbReference type="SMART" id="SM00344">
    <property type="entry name" value="HTH_ASNC"/>
    <property type="match status" value="1"/>
</dbReference>
<evidence type="ECO:0000259" key="5">
    <source>
        <dbReference type="Pfam" id="PF13404"/>
    </source>
</evidence>
<protein>
    <submittedName>
        <fullName evidence="6">AsnC family transcriptional regulator</fullName>
    </submittedName>
</protein>
<reference evidence="6" key="2">
    <citation type="submission" date="2020-09" db="EMBL/GenBank/DDBJ databases">
        <authorList>
            <person name="Sun Q."/>
            <person name="Ohkuma M."/>
        </authorList>
    </citation>
    <scope>NUCLEOTIDE SEQUENCE</scope>
    <source>
        <strain evidence="6">JCM 4335</strain>
    </source>
</reference>
<dbReference type="PANTHER" id="PTHR30154">
    <property type="entry name" value="LEUCINE-RESPONSIVE REGULATORY PROTEIN"/>
    <property type="match status" value="1"/>
</dbReference>
<evidence type="ECO:0000256" key="3">
    <source>
        <dbReference type="ARBA" id="ARBA00023163"/>
    </source>
</evidence>
<dbReference type="InterPro" id="IPR036390">
    <property type="entry name" value="WH_DNA-bd_sf"/>
</dbReference>
<keyword evidence="3" id="KW-0804">Transcription</keyword>
<dbReference type="InterPro" id="IPR011008">
    <property type="entry name" value="Dimeric_a/b-barrel"/>
</dbReference>
<feature type="domain" description="HTH asnC-type" evidence="5">
    <location>
        <begin position="6"/>
        <end position="47"/>
    </location>
</feature>